<feature type="signal peptide" evidence="2">
    <location>
        <begin position="1"/>
        <end position="20"/>
    </location>
</feature>
<gene>
    <name evidence="3" type="ORF">A3E17_03485</name>
</gene>
<dbReference type="AlphaFoldDB" id="A0A1F4Z867"/>
<dbReference type="Proteomes" id="UP000178993">
    <property type="component" value="Unassembled WGS sequence"/>
</dbReference>
<reference evidence="3 4" key="1">
    <citation type="journal article" date="2016" name="Nat. Commun.">
        <title>Thousands of microbial genomes shed light on interconnected biogeochemical processes in an aquifer system.</title>
        <authorList>
            <person name="Anantharaman K."/>
            <person name="Brown C.T."/>
            <person name="Hug L.A."/>
            <person name="Sharon I."/>
            <person name="Castelle C.J."/>
            <person name="Probst A.J."/>
            <person name="Thomas B.C."/>
            <person name="Singh A."/>
            <person name="Wilkins M.J."/>
            <person name="Karaoz U."/>
            <person name="Brodie E.L."/>
            <person name="Williams K.H."/>
            <person name="Hubbard S.S."/>
            <person name="Banfield J.F."/>
        </authorList>
    </citation>
    <scope>NUCLEOTIDE SEQUENCE [LARGE SCALE GENOMIC DNA]</scope>
</reference>
<protein>
    <recommendedName>
        <fullName evidence="5">Bacterial Ig-like domain-containing protein</fullName>
    </recommendedName>
</protein>
<evidence type="ECO:0000256" key="1">
    <source>
        <dbReference type="SAM" id="Phobius"/>
    </source>
</evidence>
<keyword evidence="1" id="KW-0472">Membrane</keyword>
<feature type="transmembrane region" description="Helical" evidence="1">
    <location>
        <begin position="133"/>
        <end position="154"/>
    </location>
</feature>
<sequence length="159" mass="16186">MAIRILLVLFVLLVFASASPARTSASAYQLTAVGSLNTTGATFRHLWYTNGTLTFSGIAPAGETVTATIDGSAATAVADASGNWSHPVSLSEGDHTVVFAAGGSNFADFTLTIGPAPEGIGELKTSDTPTAGAVAPTLAFLSLGFLLTTSGLFLHRRLA</sequence>
<evidence type="ECO:0000313" key="3">
    <source>
        <dbReference type="EMBL" id="OGD02146.1"/>
    </source>
</evidence>
<proteinExistence type="predicted"/>
<dbReference type="EMBL" id="MEXL01000032">
    <property type="protein sequence ID" value="OGD02146.1"/>
    <property type="molecule type" value="Genomic_DNA"/>
</dbReference>
<accession>A0A1F4Z867</accession>
<evidence type="ECO:0000313" key="4">
    <source>
        <dbReference type="Proteomes" id="UP000178993"/>
    </source>
</evidence>
<feature type="chain" id="PRO_5009515966" description="Bacterial Ig-like domain-containing protein" evidence="2">
    <location>
        <begin position="21"/>
        <end position="159"/>
    </location>
</feature>
<name>A0A1F4Z867_9BACT</name>
<dbReference type="Gene3D" id="2.60.40.10">
    <property type="entry name" value="Immunoglobulins"/>
    <property type="match status" value="1"/>
</dbReference>
<keyword evidence="1" id="KW-1133">Transmembrane helix</keyword>
<comment type="caution">
    <text evidence="3">The sequence shown here is derived from an EMBL/GenBank/DDBJ whole genome shotgun (WGS) entry which is preliminary data.</text>
</comment>
<evidence type="ECO:0000256" key="2">
    <source>
        <dbReference type="SAM" id="SignalP"/>
    </source>
</evidence>
<keyword evidence="2" id="KW-0732">Signal</keyword>
<organism evidence="3 4">
    <name type="scientific">Candidatus Amesbacteria bacterium RIFCSPHIGHO2_12_FULL_48_14</name>
    <dbReference type="NCBI Taxonomy" id="1797257"/>
    <lineage>
        <taxon>Bacteria</taxon>
        <taxon>Candidatus Amesiibacteriota</taxon>
    </lineage>
</organism>
<keyword evidence="1" id="KW-0812">Transmembrane</keyword>
<evidence type="ECO:0008006" key="5">
    <source>
        <dbReference type="Google" id="ProtNLM"/>
    </source>
</evidence>
<dbReference type="InterPro" id="IPR013783">
    <property type="entry name" value="Ig-like_fold"/>
</dbReference>